<organism evidence="1">
    <name type="scientific">Rhizophora mucronata</name>
    <name type="common">Asiatic mangrove</name>
    <dbReference type="NCBI Taxonomy" id="61149"/>
    <lineage>
        <taxon>Eukaryota</taxon>
        <taxon>Viridiplantae</taxon>
        <taxon>Streptophyta</taxon>
        <taxon>Embryophyta</taxon>
        <taxon>Tracheophyta</taxon>
        <taxon>Spermatophyta</taxon>
        <taxon>Magnoliopsida</taxon>
        <taxon>eudicotyledons</taxon>
        <taxon>Gunneridae</taxon>
        <taxon>Pentapetalae</taxon>
        <taxon>rosids</taxon>
        <taxon>fabids</taxon>
        <taxon>Malpighiales</taxon>
        <taxon>Rhizophoraceae</taxon>
        <taxon>Rhizophora</taxon>
    </lineage>
</organism>
<dbReference type="EMBL" id="GGEC01085727">
    <property type="protein sequence ID" value="MBX66211.1"/>
    <property type="molecule type" value="Transcribed_RNA"/>
</dbReference>
<reference evidence="1" key="1">
    <citation type="submission" date="2018-02" db="EMBL/GenBank/DDBJ databases">
        <title>Rhizophora mucronata_Transcriptome.</title>
        <authorList>
            <person name="Meera S.P."/>
            <person name="Sreeshan A."/>
            <person name="Augustine A."/>
        </authorList>
    </citation>
    <scope>NUCLEOTIDE SEQUENCE</scope>
    <source>
        <tissue evidence="1">Leaf</tissue>
    </source>
</reference>
<name>A0A2P2QGU1_RHIMU</name>
<dbReference type="AlphaFoldDB" id="A0A2P2QGU1"/>
<sequence length="29" mass="3355">MHKANTDNSYNRKSGYRVTSQVNWLAQGQ</sequence>
<proteinExistence type="predicted"/>
<accession>A0A2P2QGU1</accession>
<evidence type="ECO:0000313" key="1">
    <source>
        <dbReference type="EMBL" id="MBX66211.1"/>
    </source>
</evidence>
<protein>
    <submittedName>
        <fullName evidence="1">Uncharacterized protein</fullName>
    </submittedName>
</protein>